<dbReference type="STRING" id="1641165.XM38_12995"/>
<evidence type="ECO:0000259" key="1">
    <source>
        <dbReference type="PROSITE" id="PS50910"/>
    </source>
</evidence>
<dbReference type="PROSITE" id="PS50910">
    <property type="entry name" value="HEPN"/>
    <property type="match status" value="1"/>
</dbReference>
<dbReference type="RefSeq" id="WP_088430748.1">
    <property type="nucleotide sequence ID" value="NZ_CP021983.2"/>
</dbReference>
<dbReference type="EMBL" id="CP021983">
    <property type="protein sequence ID" value="ASC73063.1"/>
    <property type="molecule type" value="Genomic_DNA"/>
</dbReference>
<evidence type="ECO:0000313" key="3">
    <source>
        <dbReference type="Proteomes" id="UP000191901"/>
    </source>
</evidence>
<name>A0A1Z3HRX9_9CYAN</name>
<feature type="domain" description="HEPN" evidence="1">
    <location>
        <begin position="16"/>
        <end position="121"/>
    </location>
</feature>
<keyword evidence="3" id="KW-1185">Reference proteome</keyword>
<dbReference type="OrthoDB" id="559759at2"/>
<dbReference type="KEGG" id="hhg:XM38_040250"/>
<sequence>MTAGAIAQETKRWLAYAQQDMDVASELAAAGKGYTHAICYHAQQAAEKAIKAGLIFAQIDFPFVHDLTVLKNLLPKDWQTRQDPTNLNTLTSWATASRYPGIAPDPTEQDALQARQEAERIMGLIRADVSQRGLTLI</sequence>
<reference evidence="2 3" key="1">
    <citation type="journal article" date="2016" name="Biochim. Biophys. Acta">
        <title>Characterization of red-shifted phycobilisomes isolated from the chlorophyll f-containing cyanobacterium Halomicronema hongdechloris.</title>
        <authorList>
            <person name="Li Y."/>
            <person name="Lin Y."/>
            <person name="Garvey C.J."/>
            <person name="Birch D."/>
            <person name="Corkery R.W."/>
            <person name="Loughlin P.C."/>
            <person name="Scheer H."/>
            <person name="Willows R.D."/>
            <person name="Chen M."/>
        </authorList>
    </citation>
    <scope>NUCLEOTIDE SEQUENCE [LARGE SCALE GENOMIC DNA]</scope>
    <source>
        <strain evidence="2 3">C2206</strain>
    </source>
</reference>
<evidence type="ECO:0000313" key="2">
    <source>
        <dbReference type="EMBL" id="ASC73063.1"/>
    </source>
</evidence>
<dbReference type="Pfam" id="PF05168">
    <property type="entry name" value="HEPN"/>
    <property type="match status" value="1"/>
</dbReference>
<dbReference type="AlphaFoldDB" id="A0A1Z3HRX9"/>
<proteinExistence type="predicted"/>
<dbReference type="InterPro" id="IPR007842">
    <property type="entry name" value="HEPN_dom"/>
</dbReference>
<dbReference type="SUPFAM" id="SSF81593">
    <property type="entry name" value="Nucleotidyltransferase substrate binding subunit/domain"/>
    <property type="match status" value="1"/>
</dbReference>
<protein>
    <recommendedName>
        <fullName evidence="1">HEPN domain-containing protein</fullName>
    </recommendedName>
</protein>
<dbReference type="Gene3D" id="1.20.120.330">
    <property type="entry name" value="Nucleotidyltransferases domain 2"/>
    <property type="match status" value="1"/>
</dbReference>
<dbReference type="Proteomes" id="UP000191901">
    <property type="component" value="Chromosome"/>
</dbReference>
<accession>A0A1Z3HRX9</accession>
<organism evidence="2 3">
    <name type="scientific">Halomicronema hongdechloris C2206</name>
    <dbReference type="NCBI Taxonomy" id="1641165"/>
    <lineage>
        <taxon>Bacteria</taxon>
        <taxon>Bacillati</taxon>
        <taxon>Cyanobacteriota</taxon>
        <taxon>Cyanophyceae</taxon>
        <taxon>Nodosilineales</taxon>
        <taxon>Nodosilineaceae</taxon>
        <taxon>Halomicronema</taxon>
    </lineage>
</organism>
<dbReference type="SMART" id="SM00748">
    <property type="entry name" value="HEPN"/>
    <property type="match status" value="1"/>
</dbReference>
<gene>
    <name evidence="2" type="ORF">XM38_040250</name>
</gene>